<dbReference type="AlphaFoldDB" id="A0A6M3J1I9"/>
<protein>
    <recommendedName>
        <fullName evidence="1">Gp28/Gp37-like domain-containing protein</fullName>
    </recommendedName>
</protein>
<organism evidence="2">
    <name type="scientific">viral metagenome</name>
    <dbReference type="NCBI Taxonomy" id="1070528"/>
    <lineage>
        <taxon>unclassified sequences</taxon>
        <taxon>metagenomes</taxon>
        <taxon>organismal metagenomes</taxon>
    </lineage>
</organism>
<gene>
    <name evidence="2" type="ORF">MM415B00582_0009</name>
</gene>
<proteinExistence type="predicted"/>
<accession>A0A6M3J1I9</accession>
<dbReference type="InterPro" id="IPR029432">
    <property type="entry name" value="Gp28/Gp37-like_dom"/>
</dbReference>
<name>A0A6M3J1I9_9ZZZZ</name>
<dbReference type="EMBL" id="MT141504">
    <property type="protein sequence ID" value="QJA63723.1"/>
    <property type="molecule type" value="Genomic_DNA"/>
</dbReference>
<feature type="domain" description="Gp28/Gp37-like" evidence="1">
    <location>
        <begin position="89"/>
        <end position="372"/>
    </location>
</feature>
<reference evidence="2" key="1">
    <citation type="submission" date="2020-03" db="EMBL/GenBank/DDBJ databases">
        <title>The deep terrestrial virosphere.</title>
        <authorList>
            <person name="Holmfeldt K."/>
            <person name="Nilsson E."/>
            <person name="Simone D."/>
            <person name="Lopez-Fernandez M."/>
            <person name="Wu X."/>
            <person name="de Brujin I."/>
            <person name="Lundin D."/>
            <person name="Andersson A."/>
            <person name="Bertilsson S."/>
            <person name="Dopson M."/>
        </authorList>
    </citation>
    <scope>NUCLEOTIDE SEQUENCE</scope>
    <source>
        <strain evidence="2">MM415B00582</strain>
    </source>
</reference>
<evidence type="ECO:0000259" key="1">
    <source>
        <dbReference type="Pfam" id="PF14594"/>
    </source>
</evidence>
<sequence>MITEPVWAEFPNLAAQYQVWILDHNGTPLDLLENYETLEYILTANGSGVTEWGSFRITGEASQLPHELFTLDRILSVQRKAAGEDWKVEFEGLHRRREFWFDDNDKEWYRSSGTDLKSLVKRRVIRPDTGQAFFSYSGAFTDAMRQLVRTQAGPLATLPRQMRYLVVEANSAEGAVVTYSTRDEQLSVALETLGGLGAAFDIERVGSVYTFRVYYPRRGQDRRLGHSAFPVVFSITDGNMARPAFSDDRLAEINVVYVAGDGEGASREIVERASVWDAMLDSPWNRIEGFLEASQQTSTAALMAFGDAFLTENRQQLAFGCTAIPTPGCLYGRDWNVGDLITGVYRGESYDLSVDAVEVSLRPDEGETLTPTLRWVPEAL</sequence>
<dbReference type="Pfam" id="PF14594">
    <property type="entry name" value="Sipho_Gp37"/>
    <property type="match status" value="1"/>
</dbReference>
<evidence type="ECO:0000313" key="2">
    <source>
        <dbReference type="EMBL" id="QJA63723.1"/>
    </source>
</evidence>